<dbReference type="Pfam" id="PF00551">
    <property type="entry name" value="Formyl_trans_N"/>
    <property type="match status" value="1"/>
</dbReference>
<dbReference type="InterPro" id="IPR036477">
    <property type="entry name" value="Formyl_transf_N_sf"/>
</dbReference>
<feature type="non-terminal residue" evidence="2">
    <location>
        <position position="61"/>
    </location>
</feature>
<evidence type="ECO:0000313" key="2">
    <source>
        <dbReference type="EMBL" id="GFR26426.1"/>
    </source>
</evidence>
<organism evidence="2 3">
    <name type="scientific">Trichonephila clavata</name>
    <name type="common">Joro spider</name>
    <name type="synonym">Nephila clavata</name>
    <dbReference type="NCBI Taxonomy" id="2740835"/>
    <lineage>
        <taxon>Eukaryota</taxon>
        <taxon>Metazoa</taxon>
        <taxon>Ecdysozoa</taxon>
        <taxon>Arthropoda</taxon>
        <taxon>Chelicerata</taxon>
        <taxon>Arachnida</taxon>
        <taxon>Araneae</taxon>
        <taxon>Araneomorphae</taxon>
        <taxon>Entelegynae</taxon>
        <taxon>Araneoidea</taxon>
        <taxon>Nephilidae</taxon>
        <taxon>Trichonephila</taxon>
    </lineage>
</organism>
<evidence type="ECO:0000313" key="3">
    <source>
        <dbReference type="Proteomes" id="UP000887116"/>
    </source>
</evidence>
<protein>
    <submittedName>
        <fullName evidence="2">Trifunctional purine biosynthetic protein adenosine-3</fullName>
    </submittedName>
</protein>
<evidence type="ECO:0000259" key="1">
    <source>
        <dbReference type="Pfam" id="PF00551"/>
    </source>
</evidence>
<comment type="caution">
    <text evidence="2">The sequence shown here is derived from an EMBL/GenBank/DDBJ whole genome shotgun (WGS) entry which is preliminary data.</text>
</comment>
<keyword evidence="3" id="KW-1185">Reference proteome</keyword>
<reference evidence="2" key="1">
    <citation type="submission" date="2020-07" db="EMBL/GenBank/DDBJ databases">
        <title>Multicomponent nature underlies the extraordinary mechanical properties of spider dragline silk.</title>
        <authorList>
            <person name="Kono N."/>
            <person name="Nakamura H."/>
            <person name="Mori M."/>
            <person name="Yoshida Y."/>
            <person name="Ohtoshi R."/>
            <person name="Malay A.D."/>
            <person name="Moran D.A.P."/>
            <person name="Tomita M."/>
            <person name="Numata K."/>
            <person name="Arakawa K."/>
        </authorList>
    </citation>
    <scope>NUCLEOTIDE SEQUENCE</scope>
</reference>
<name>A0A8X6LXE6_TRICU</name>
<dbReference type="Gene3D" id="3.40.50.170">
    <property type="entry name" value="Formyl transferase, N-terminal domain"/>
    <property type="match status" value="1"/>
</dbReference>
<dbReference type="EMBL" id="BMAO01028656">
    <property type="protein sequence ID" value="GFR26426.1"/>
    <property type="molecule type" value="Genomic_DNA"/>
</dbReference>
<proteinExistence type="predicted"/>
<accession>A0A8X6LXE6</accession>
<feature type="domain" description="Formyl transferase N-terminal" evidence="1">
    <location>
        <begin position="2"/>
        <end position="44"/>
    </location>
</feature>
<gene>
    <name evidence="2" type="primary">NCL1_36414</name>
    <name evidence="2" type="ORF">TNCT_617601</name>
</gene>
<dbReference type="AlphaFoldDB" id="A0A8X6LXE6"/>
<dbReference type="InterPro" id="IPR002376">
    <property type="entry name" value="Formyl_transf_N"/>
</dbReference>
<sequence length="61" mass="6788">DILEGWKGKIFNNHPSLLPAFNCNNVYQEVLNFGARITGCTVYHLGIGDVEEKIRSSCCDS</sequence>
<dbReference type="SUPFAM" id="SSF53328">
    <property type="entry name" value="Formyltransferase"/>
    <property type="match status" value="1"/>
</dbReference>
<dbReference type="Proteomes" id="UP000887116">
    <property type="component" value="Unassembled WGS sequence"/>
</dbReference>